<name>A0A8H6MT89_9PEZI</name>
<protein>
    <submittedName>
        <fullName evidence="2">Cellulose-binding protein</fullName>
    </submittedName>
</protein>
<proteinExistence type="predicted"/>
<accession>A0A8H6MT89</accession>
<comment type="caution">
    <text evidence="2">The sequence shown here is derived from an EMBL/GenBank/DDBJ whole genome shotgun (WGS) entry which is preliminary data.</text>
</comment>
<gene>
    <name evidence="2" type="ORF">CSOJ01_08167</name>
</gene>
<organism evidence="2 3">
    <name type="scientific">Colletotrichum sojae</name>
    <dbReference type="NCBI Taxonomy" id="2175907"/>
    <lineage>
        <taxon>Eukaryota</taxon>
        <taxon>Fungi</taxon>
        <taxon>Dikarya</taxon>
        <taxon>Ascomycota</taxon>
        <taxon>Pezizomycotina</taxon>
        <taxon>Sordariomycetes</taxon>
        <taxon>Hypocreomycetidae</taxon>
        <taxon>Glomerellales</taxon>
        <taxon>Glomerellaceae</taxon>
        <taxon>Colletotrichum</taxon>
        <taxon>Colletotrichum orchidearum species complex</taxon>
    </lineage>
</organism>
<evidence type="ECO:0000313" key="3">
    <source>
        <dbReference type="Proteomes" id="UP000652219"/>
    </source>
</evidence>
<sequence>MSPGRLRRCGGRGHTRQEDSQECEDDGMAAAGREADFAAAQHRPVAVLGDRLRRIIQQTVEEGRQLGLGARKSCIPQDGIGERLAVDVQGG</sequence>
<evidence type="ECO:0000256" key="1">
    <source>
        <dbReference type="SAM" id="MobiDB-lite"/>
    </source>
</evidence>
<reference evidence="2 3" key="1">
    <citation type="journal article" date="2020" name="Phytopathology">
        <title>Genome Sequence Resources of Colletotrichum truncatum, C. plurivorum, C. musicola, and C. sojae: Four Species Pathogenic to Soybean (Glycine max).</title>
        <authorList>
            <person name="Rogerio F."/>
            <person name="Boufleur T.R."/>
            <person name="Ciampi-Guillardi M."/>
            <person name="Sukno S.A."/>
            <person name="Thon M.R."/>
            <person name="Massola Junior N.S."/>
            <person name="Baroncelli R."/>
        </authorList>
    </citation>
    <scope>NUCLEOTIDE SEQUENCE [LARGE SCALE GENOMIC DNA]</scope>
    <source>
        <strain evidence="2 3">LFN0009</strain>
    </source>
</reference>
<feature type="compositionally biased region" description="Basic residues" evidence="1">
    <location>
        <begin position="1"/>
        <end position="14"/>
    </location>
</feature>
<feature type="region of interest" description="Disordered" evidence="1">
    <location>
        <begin position="1"/>
        <end position="28"/>
    </location>
</feature>
<keyword evidence="3" id="KW-1185">Reference proteome</keyword>
<evidence type="ECO:0000313" key="2">
    <source>
        <dbReference type="EMBL" id="KAF6807438.1"/>
    </source>
</evidence>
<dbReference type="Proteomes" id="UP000652219">
    <property type="component" value="Unassembled WGS sequence"/>
</dbReference>
<dbReference type="EMBL" id="WIGN01000137">
    <property type="protein sequence ID" value="KAF6807438.1"/>
    <property type="molecule type" value="Genomic_DNA"/>
</dbReference>
<dbReference type="AlphaFoldDB" id="A0A8H6MT89"/>